<organism evidence="7 8">
    <name type="scientific">Micavibrio aeruginosavorus</name>
    <dbReference type="NCBI Taxonomy" id="349221"/>
    <lineage>
        <taxon>Bacteria</taxon>
        <taxon>Pseudomonadati</taxon>
        <taxon>Bdellovibrionota</taxon>
        <taxon>Bdellovibrionia</taxon>
        <taxon>Bdellovibrionales</taxon>
        <taxon>Pseudobdellovibrionaceae</taxon>
        <taxon>Micavibrio</taxon>
    </lineage>
</organism>
<dbReference type="Pfam" id="PF06429">
    <property type="entry name" value="Flg_bbr_C"/>
    <property type="match status" value="1"/>
</dbReference>
<accession>A0A2W5PL02</accession>
<comment type="similarity">
    <text evidence="2">Belongs to the flagella basal body rod proteins family.</text>
</comment>
<dbReference type="PROSITE" id="PS00588">
    <property type="entry name" value="FLAGELLA_BB_ROD"/>
    <property type="match status" value="1"/>
</dbReference>
<evidence type="ECO:0000256" key="1">
    <source>
        <dbReference type="ARBA" id="ARBA00004117"/>
    </source>
</evidence>
<feature type="region of interest" description="Disordered" evidence="4">
    <location>
        <begin position="30"/>
        <end position="65"/>
    </location>
</feature>
<dbReference type="InterPro" id="IPR001444">
    <property type="entry name" value="Flag_bb_rod_N"/>
</dbReference>
<comment type="subcellular location">
    <subcellularLocation>
        <location evidence="1">Bacterial flagellum basal body</location>
    </subcellularLocation>
</comment>
<gene>
    <name evidence="7" type="ORF">DI551_07805</name>
</gene>
<dbReference type="Pfam" id="PF00460">
    <property type="entry name" value="Flg_bb_rod"/>
    <property type="match status" value="1"/>
</dbReference>
<feature type="compositionally biased region" description="Polar residues" evidence="4">
    <location>
        <begin position="39"/>
        <end position="65"/>
    </location>
</feature>
<proteinExistence type="inferred from homology"/>
<feature type="domain" description="Flagellar basal-body/hook protein C-terminal" evidence="6">
    <location>
        <begin position="84"/>
        <end position="128"/>
    </location>
</feature>
<dbReference type="InterPro" id="IPR010930">
    <property type="entry name" value="Flg_bb/hook_C_dom"/>
</dbReference>
<dbReference type="Proteomes" id="UP000249417">
    <property type="component" value="Unassembled WGS sequence"/>
</dbReference>
<keyword evidence="3" id="KW-0975">Bacterial flagellum</keyword>
<evidence type="ECO:0000259" key="6">
    <source>
        <dbReference type="Pfam" id="PF06429"/>
    </source>
</evidence>
<sequence>MIGAISTALSGLMAASKRVEASASNIANVSSAGSLDPASPNQPYQAQTTVQTANESGGASATNIPKTPGIVNAYAPDSPFANAQGEVGAPNVDLAEEAVNLKLAEISYKANIATLKTADEMSDSLLNIFDKRV</sequence>
<evidence type="ECO:0000313" key="8">
    <source>
        <dbReference type="Proteomes" id="UP000249417"/>
    </source>
</evidence>
<dbReference type="GO" id="GO:0071978">
    <property type="term" value="P:bacterial-type flagellum-dependent swarming motility"/>
    <property type="evidence" value="ECO:0007669"/>
    <property type="project" value="TreeGrafter"/>
</dbReference>
<dbReference type="PANTHER" id="PTHR30435:SF33">
    <property type="entry name" value="FLAGELLAR BASAL-BODY ROD PROTEIN"/>
    <property type="match status" value="1"/>
</dbReference>
<name>A0A2W5PL02_9BACT</name>
<dbReference type="EMBL" id="QFQB01000055">
    <property type="protein sequence ID" value="PZQ45277.1"/>
    <property type="molecule type" value="Genomic_DNA"/>
</dbReference>
<evidence type="ECO:0000256" key="4">
    <source>
        <dbReference type="SAM" id="MobiDB-lite"/>
    </source>
</evidence>
<protein>
    <submittedName>
        <fullName evidence="7">Flagellar biosynthesis protein FlgC</fullName>
    </submittedName>
</protein>
<feature type="domain" description="Flagellar basal body rod protein N-terminal" evidence="5">
    <location>
        <begin position="6"/>
        <end position="30"/>
    </location>
</feature>
<comment type="caution">
    <text evidence="7">The sequence shown here is derived from an EMBL/GenBank/DDBJ whole genome shotgun (WGS) entry which is preliminary data.</text>
</comment>
<keyword evidence="7" id="KW-0282">Flagellum</keyword>
<evidence type="ECO:0000256" key="2">
    <source>
        <dbReference type="ARBA" id="ARBA00009677"/>
    </source>
</evidence>
<evidence type="ECO:0000313" key="7">
    <source>
        <dbReference type="EMBL" id="PZQ45277.1"/>
    </source>
</evidence>
<dbReference type="PANTHER" id="PTHR30435">
    <property type="entry name" value="FLAGELLAR PROTEIN"/>
    <property type="match status" value="1"/>
</dbReference>
<dbReference type="AlphaFoldDB" id="A0A2W5PL02"/>
<keyword evidence="7" id="KW-0969">Cilium</keyword>
<keyword evidence="7" id="KW-0966">Cell projection</keyword>
<evidence type="ECO:0000259" key="5">
    <source>
        <dbReference type="Pfam" id="PF00460"/>
    </source>
</evidence>
<evidence type="ECO:0000256" key="3">
    <source>
        <dbReference type="ARBA" id="ARBA00023143"/>
    </source>
</evidence>
<dbReference type="InterPro" id="IPR019776">
    <property type="entry name" value="Flagellar_basal_body_rod_CS"/>
</dbReference>
<reference evidence="7 8" key="1">
    <citation type="submission" date="2017-08" db="EMBL/GenBank/DDBJ databases">
        <title>Infants hospitalized years apart are colonized by the same room-sourced microbial strains.</title>
        <authorList>
            <person name="Brooks B."/>
            <person name="Olm M.R."/>
            <person name="Firek B.A."/>
            <person name="Baker R."/>
            <person name="Thomas B.C."/>
            <person name="Morowitz M.J."/>
            <person name="Banfield J.F."/>
        </authorList>
    </citation>
    <scope>NUCLEOTIDE SEQUENCE [LARGE SCALE GENOMIC DNA]</scope>
    <source>
        <strain evidence="7">S2_005_002_R2_29</strain>
    </source>
</reference>
<dbReference type="SUPFAM" id="SSF64518">
    <property type="entry name" value="Phase 1 flagellin"/>
    <property type="match status" value="1"/>
</dbReference>
<dbReference type="GO" id="GO:0009425">
    <property type="term" value="C:bacterial-type flagellum basal body"/>
    <property type="evidence" value="ECO:0007669"/>
    <property type="project" value="UniProtKB-SubCell"/>
</dbReference>